<dbReference type="PROSITE" id="PS51186">
    <property type="entry name" value="GNAT"/>
    <property type="match status" value="1"/>
</dbReference>
<organism evidence="2 3">
    <name type="scientific">Fluviicola taffensis (strain DSM 16823 / NCIMB 13979 / RW262)</name>
    <dbReference type="NCBI Taxonomy" id="755732"/>
    <lineage>
        <taxon>Bacteria</taxon>
        <taxon>Pseudomonadati</taxon>
        <taxon>Bacteroidota</taxon>
        <taxon>Flavobacteriia</taxon>
        <taxon>Flavobacteriales</taxon>
        <taxon>Crocinitomicaceae</taxon>
        <taxon>Fluviicola</taxon>
    </lineage>
</organism>
<feature type="domain" description="N-acetyltransferase" evidence="1">
    <location>
        <begin position="1"/>
        <end position="145"/>
    </location>
</feature>
<protein>
    <submittedName>
        <fullName evidence="2">GCN5-related N-acetyltransferase</fullName>
    </submittedName>
</protein>
<dbReference type="AlphaFoldDB" id="F2IH66"/>
<dbReference type="KEGG" id="fte:Fluta_3916"/>
<dbReference type="eggNOG" id="COG0456">
    <property type="taxonomic scope" value="Bacteria"/>
</dbReference>
<dbReference type="GO" id="GO:0016747">
    <property type="term" value="F:acyltransferase activity, transferring groups other than amino-acyl groups"/>
    <property type="evidence" value="ECO:0007669"/>
    <property type="project" value="InterPro"/>
</dbReference>
<dbReference type="Gene3D" id="3.40.630.30">
    <property type="match status" value="1"/>
</dbReference>
<dbReference type="EMBL" id="CP002542">
    <property type="protein sequence ID" value="AEA45880.1"/>
    <property type="molecule type" value="Genomic_DNA"/>
</dbReference>
<reference evidence="2 3" key="1">
    <citation type="journal article" date="2011" name="Stand. Genomic Sci.">
        <title>Complete genome sequence of the gliding freshwater bacterium Fluviicola taffensis type strain (RW262).</title>
        <authorList>
            <person name="Woyke T."/>
            <person name="Chertkov O."/>
            <person name="Lapidus A."/>
            <person name="Nolan M."/>
            <person name="Lucas S."/>
            <person name="Del Rio T.G."/>
            <person name="Tice H."/>
            <person name="Cheng J.F."/>
            <person name="Tapia R."/>
            <person name="Han C."/>
            <person name="Goodwin L."/>
            <person name="Pitluck S."/>
            <person name="Liolios K."/>
            <person name="Pagani I."/>
            <person name="Ivanova N."/>
            <person name="Huntemann M."/>
            <person name="Mavromatis K."/>
            <person name="Mikhailova N."/>
            <person name="Pati A."/>
            <person name="Chen A."/>
            <person name="Palaniappan K."/>
            <person name="Land M."/>
            <person name="Hauser L."/>
            <person name="Brambilla E.M."/>
            <person name="Rohde M."/>
            <person name="Mwirichia R."/>
            <person name="Sikorski J."/>
            <person name="Tindall B.J."/>
            <person name="Goker M."/>
            <person name="Bristow J."/>
            <person name="Eisen J.A."/>
            <person name="Markowitz V."/>
            <person name="Hugenholtz P."/>
            <person name="Klenk H.P."/>
            <person name="Kyrpides N.C."/>
        </authorList>
    </citation>
    <scope>NUCLEOTIDE SEQUENCE [LARGE SCALE GENOMIC DNA]</scope>
    <source>
        <strain evidence="3">DSM 16823 / RW262 / RW262</strain>
    </source>
</reference>
<keyword evidence="3" id="KW-1185">Reference proteome</keyword>
<gene>
    <name evidence="2" type="ordered locus">Fluta_3916</name>
</gene>
<evidence type="ECO:0000313" key="3">
    <source>
        <dbReference type="Proteomes" id="UP000007463"/>
    </source>
</evidence>
<proteinExistence type="predicted"/>
<dbReference type="InterPro" id="IPR000182">
    <property type="entry name" value="GNAT_dom"/>
</dbReference>
<keyword evidence="2" id="KW-0808">Transferase</keyword>
<reference evidence="3" key="2">
    <citation type="submission" date="2011-02" db="EMBL/GenBank/DDBJ databases">
        <title>The complete genome of Fluviicola taffensis DSM 16823.</title>
        <authorList>
            <consortium name="US DOE Joint Genome Institute (JGI-PGF)"/>
            <person name="Lucas S."/>
            <person name="Copeland A."/>
            <person name="Lapidus A."/>
            <person name="Bruce D."/>
            <person name="Goodwin L."/>
            <person name="Pitluck S."/>
            <person name="Kyrpides N."/>
            <person name="Mavromatis K."/>
            <person name="Ivanova N."/>
            <person name="Mikhailova N."/>
            <person name="Pagani I."/>
            <person name="Chertkov O."/>
            <person name="Detter J.C."/>
            <person name="Han C."/>
            <person name="Tapia R."/>
            <person name="Land M."/>
            <person name="Hauser L."/>
            <person name="Markowitz V."/>
            <person name="Cheng J.-F."/>
            <person name="Hugenholtz P."/>
            <person name="Woyke T."/>
            <person name="Wu D."/>
            <person name="Tindall B."/>
            <person name="Pomrenke H.G."/>
            <person name="Brambilla E."/>
            <person name="Klenk H.-P."/>
            <person name="Eisen J.A."/>
        </authorList>
    </citation>
    <scope>NUCLEOTIDE SEQUENCE [LARGE SCALE GENOMIC DNA]</scope>
    <source>
        <strain evidence="3">DSM 16823 / RW262 / RW262</strain>
    </source>
</reference>
<sequence length="145" mass="16581">MEIQELKTIEEMLPHLSVLQELYPKLDLESYERMLQAMIPNNYGQIALFSEGKCIAISGYWLGTKLWCGSYLELDNVIVCEAARGTGAGKLIQQYLEEKAVQLNCTLMALDAYTNNFKAHRFYYNQGYAPKGFHFIKILNEKGLT</sequence>
<evidence type="ECO:0000313" key="2">
    <source>
        <dbReference type="EMBL" id="AEA45880.1"/>
    </source>
</evidence>
<dbReference type="Pfam" id="PF00583">
    <property type="entry name" value="Acetyltransf_1"/>
    <property type="match status" value="1"/>
</dbReference>
<dbReference type="Proteomes" id="UP000007463">
    <property type="component" value="Chromosome"/>
</dbReference>
<dbReference type="CDD" id="cd04301">
    <property type="entry name" value="NAT_SF"/>
    <property type="match status" value="1"/>
</dbReference>
<dbReference type="STRING" id="755732.Fluta_3916"/>
<name>F2IH66_FLUTR</name>
<dbReference type="OrthoDB" id="9789603at2"/>
<dbReference type="RefSeq" id="WP_013688638.1">
    <property type="nucleotide sequence ID" value="NC_015321.1"/>
</dbReference>
<dbReference type="HOGENOM" id="CLU_013985_34_2_10"/>
<evidence type="ECO:0000259" key="1">
    <source>
        <dbReference type="PROSITE" id="PS51186"/>
    </source>
</evidence>
<dbReference type="InterPro" id="IPR016181">
    <property type="entry name" value="Acyl_CoA_acyltransferase"/>
</dbReference>
<accession>F2IH66</accession>
<dbReference type="SUPFAM" id="SSF55729">
    <property type="entry name" value="Acyl-CoA N-acyltransferases (Nat)"/>
    <property type="match status" value="1"/>
</dbReference>